<sequence length="62" mass="7008">MSTQFGELLSCNSKQRIITLQLIEDGANKPYCEFAIVPVDEYNELIERTKSGLTEAAERLET</sequence>
<comment type="caution">
    <text evidence="1">The sequence shown here is derived from an EMBL/GenBank/DDBJ whole genome shotgun (WGS) entry which is preliminary data.</text>
</comment>
<reference evidence="1 2" key="1">
    <citation type="journal article" date="2015" name="Nature">
        <title>rRNA introns, odd ribosomes, and small enigmatic genomes across a large radiation of phyla.</title>
        <authorList>
            <person name="Brown C.T."/>
            <person name="Hug L.A."/>
            <person name="Thomas B.C."/>
            <person name="Sharon I."/>
            <person name="Castelle C.J."/>
            <person name="Singh A."/>
            <person name="Wilkins M.J."/>
            <person name="Williams K.H."/>
            <person name="Banfield J.F."/>
        </authorList>
    </citation>
    <scope>NUCLEOTIDE SEQUENCE [LARGE SCALE GENOMIC DNA]</scope>
</reference>
<dbReference type="AlphaFoldDB" id="A0A0G0IH28"/>
<evidence type="ECO:0000313" key="1">
    <source>
        <dbReference type="EMBL" id="KKQ15346.1"/>
    </source>
</evidence>
<accession>A0A0G0IH28</accession>
<dbReference type="Proteomes" id="UP000033886">
    <property type="component" value="Unassembled WGS sequence"/>
</dbReference>
<evidence type="ECO:0000313" key="2">
    <source>
        <dbReference type="Proteomes" id="UP000033886"/>
    </source>
</evidence>
<gene>
    <name evidence="1" type="ORF">US29_C0045G0003</name>
</gene>
<dbReference type="EMBL" id="LBSK01000045">
    <property type="protein sequence ID" value="KKQ15346.1"/>
    <property type="molecule type" value="Genomic_DNA"/>
</dbReference>
<protein>
    <submittedName>
        <fullName evidence="1">Uncharacterized protein</fullName>
    </submittedName>
</protein>
<organism evidence="1 2">
    <name type="scientific">candidate division WS6 bacterium GW2011_GWF1_36_8</name>
    <dbReference type="NCBI Taxonomy" id="1619098"/>
    <lineage>
        <taxon>Bacteria</taxon>
        <taxon>Candidatus Dojkabacteria</taxon>
    </lineage>
</organism>
<proteinExistence type="predicted"/>
<name>A0A0G0IH28_9BACT</name>